<dbReference type="PANTHER" id="PTHR43649:SF12">
    <property type="entry name" value="DIACETYLCHITOBIOSE BINDING PROTEIN DASA"/>
    <property type="match status" value="1"/>
</dbReference>
<feature type="signal peptide" evidence="2">
    <location>
        <begin position="1"/>
        <end position="30"/>
    </location>
</feature>
<dbReference type="STRING" id="229920.ADM99_15140"/>
<dbReference type="SUPFAM" id="SSF53850">
    <property type="entry name" value="Periplasmic binding protein-like II"/>
    <property type="match status" value="1"/>
</dbReference>
<evidence type="ECO:0000313" key="3">
    <source>
        <dbReference type="EMBL" id="KPL70469.1"/>
    </source>
</evidence>
<dbReference type="Pfam" id="PF13416">
    <property type="entry name" value="SBP_bac_8"/>
    <property type="match status" value="1"/>
</dbReference>
<dbReference type="Proteomes" id="UP000050430">
    <property type="component" value="Unassembled WGS sequence"/>
</dbReference>
<keyword evidence="2" id="KW-0732">Signal</keyword>
<feature type="compositionally biased region" description="Polar residues" evidence="1">
    <location>
        <begin position="35"/>
        <end position="55"/>
    </location>
</feature>
<sequence length="477" mass="53103">MSFLLRYMKLSVIKSIAPLCAFVLIFSACSVSQPVPSQTQTNETVTSSGTTQTVESVKETVTPAPSATIPAELASLKDTHIKIIHPWTDGAGVQFSRLIDSFNRENIWKIQIEESHSGSVSETARIFTDSMETSDRLDMVVTTPEYLAVWNDTGYTIDLTDFMENPEWGMPEKEKKAFLPAVWNTQIRKDRLIGIPVQVNLQFLVYNQTWAKELGFDKAPETQDDLLKQLCEAAHANNFDTVKENDGTGGWIINSSSPVLLSWINAFGGSKAWADDQVTINQDETGEAFSYLRQLTEKGCAWNSRVASPFTYFAGRQALVISATLPDLLELEETMSFAKNKDEWIILPYPGSEKPAPVLMSGLSIGVAKTRPVNELAAWLFLRWLTQPRNQAILAEAAGSIPPSTSTIDLMKTFSEKHVWWKTATELTPSGVMLPALPAWQKVRPVLEDGFWQMLQPTPIPVPTLMEQIDQTIKSVP</sequence>
<keyword evidence="4" id="KW-1185">Reference proteome</keyword>
<dbReference type="InterPro" id="IPR006059">
    <property type="entry name" value="SBP"/>
</dbReference>
<accession>A0A0P6WNT3</accession>
<reference evidence="3 4" key="1">
    <citation type="submission" date="2015-07" db="EMBL/GenBank/DDBJ databases">
        <title>Genome sequence of Leptolinea tardivitalis DSM 16556.</title>
        <authorList>
            <person name="Hemp J."/>
            <person name="Ward L.M."/>
            <person name="Pace L.A."/>
            <person name="Fischer W.W."/>
        </authorList>
    </citation>
    <scope>NUCLEOTIDE SEQUENCE [LARGE SCALE GENOMIC DNA]</scope>
    <source>
        <strain evidence="3 4">YMTK-2</strain>
    </source>
</reference>
<feature type="region of interest" description="Disordered" evidence="1">
    <location>
        <begin position="35"/>
        <end position="58"/>
    </location>
</feature>
<dbReference type="AlphaFoldDB" id="A0A0P6WNT3"/>
<dbReference type="PANTHER" id="PTHR43649">
    <property type="entry name" value="ARABINOSE-BINDING PROTEIN-RELATED"/>
    <property type="match status" value="1"/>
</dbReference>
<dbReference type="PROSITE" id="PS51257">
    <property type="entry name" value="PROKAR_LIPOPROTEIN"/>
    <property type="match status" value="1"/>
</dbReference>
<organism evidence="3 4">
    <name type="scientific">Leptolinea tardivitalis</name>
    <dbReference type="NCBI Taxonomy" id="229920"/>
    <lineage>
        <taxon>Bacteria</taxon>
        <taxon>Bacillati</taxon>
        <taxon>Chloroflexota</taxon>
        <taxon>Anaerolineae</taxon>
        <taxon>Anaerolineales</taxon>
        <taxon>Anaerolineaceae</taxon>
        <taxon>Leptolinea</taxon>
    </lineage>
</organism>
<feature type="chain" id="PRO_5006132544" description="ABC transporter substrate-binding protein" evidence="2">
    <location>
        <begin position="31"/>
        <end position="477"/>
    </location>
</feature>
<proteinExistence type="predicted"/>
<protein>
    <recommendedName>
        <fullName evidence="5">ABC transporter substrate-binding protein</fullName>
    </recommendedName>
</protein>
<dbReference type="EMBL" id="LGCK01000014">
    <property type="protein sequence ID" value="KPL70469.1"/>
    <property type="molecule type" value="Genomic_DNA"/>
</dbReference>
<gene>
    <name evidence="3" type="ORF">ADM99_15140</name>
</gene>
<dbReference type="InterPro" id="IPR050490">
    <property type="entry name" value="Bact_solute-bd_prot1"/>
</dbReference>
<evidence type="ECO:0000256" key="1">
    <source>
        <dbReference type="SAM" id="MobiDB-lite"/>
    </source>
</evidence>
<evidence type="ECO:0008006" key="5">
    <source>
        <dbReference type="Google" id="ProtNLM"/>
    </source>
</evidence>
<evidence type="ECO:0000256" key="2">
    <source>
        <dbReference type="SAM" id="SignalP"/>
    </source>
</evidence>
<evidence type="ECO:0000313" key="4">
    <source>
        <dbReference type="Proteomes" id="UP000050430"/>
    </source>
</evidence>
<comment type="caution">
    <text evidence="3">The sequence shown here is derived from an EMBL/GenBank/DDBJ whole genome shotgun (WGS) entry which is preliminary data.</text>
</comment>
<name>A0A0P6WNT3_9CHLR</name>
<dbReference type="Gene3D" id="3.40.190.10">
    <property type="entry name" value="Periplasmic binding protein-like II"/>
    <property type="match status" value="1"/>
</dbReference>